<dbReference type="EMBL" id="FRAD01000007">
    <property type="protein sequence ID" value="SHJ81068.1"/>
    <property type="molecule type" value="Genomic_DNA"/>
</dbReference>
<name>A0A1M6MC18_9CLOT</name>
<organism evidence="1 2">
    <name type="scientific">Hathewaya proteolytica DSM 3090</name>
    <dbReference type="NCBI Taxonomy" id="1121331"/>
    <lineage>
        <taxon>Bacteria</taxon>
        <taxon>Bacillati</taxon>
        <taxon>Bacillota</taxon>
        <taxon>Clostridia</taxon>
        <taxon>Eubacteriales</taxon>
        <taxon>Clostridiaceae</taxon>
        <taxon>Hathewaya</taxon>
    </lineage>
</organism>
<protein>
    <submittedName>
        <fullName evidence="1">Uncharacterized protein</fullName>
    </submittedName>
</protein>
<reference evidence="1 2" key="1">
    <citation type="submission" date="2016-11" db="EMBL/GenBank/DDBJ databases">
        <authorList>
            <person name="Jaros S."/>
            <person name="Januszkiewicz K."/>
            <person name="Wedrychowicz H."/>
        </authorList>
    </citation>
    <scope>NUCLEOTIDE SEQUENCE [LARGE SCALE GENOMIC DNA]</scope>
    <source>
        <strain evidence="1 2">DSM 3090</strain>
    </source>
</reference>
<evidence type="ECO:0000313" key="2">
    <source>
        <dbReference type="Proteomes" id="UP000183952"/>
    </source>
</evidence>
<dbReference type="Proteomes" id="UP000183952">
    <property type="component" value="Unassembled WGS sequence"/>
</dbReference>
<evidence type="ECO:0000313" key="1">
    <source>
        <dbReference type="EMBL" id="SHJ81068.1"/>
    </source>
</evidence>
<dbReference type="STRING" id="1121331.SAMN02745248_00996"/>
<accession>A0A1M6MC18</accession>
<gene>
    <name evidence="1" type="ORF">SAMN02745248_00996</name>
</gene>
<proteinExistence type="predicted"/>
<keyword evidence="2" id="KW-1185">Reference proteome</keyword>
<dbReference type="AlphaFoldDB" id="A0A1M6MC18"/>
<sequence length="67" mass="7708">MQEHGNKCFNGHVCLVNSKVVRADESNFKKVLGKSTIDINDQYKIQDENQEGLLNFFTAYFEKNLVP</sequence>
<dbReference type="RefSeq" id="WP_072902995.1">
    <property type="nucleotide sequence ID" value="NZ_FRAD01000007.1"/>
</dbReference>